<dbReference type="GeneID" id="14874594"/>
<dbReference type="GO" id="GO:0000149">
    <property type="term" value="F:SNARE binding"/>
    <property type="evidence" value="ECO:0007669"/>
    <property type="project" value="TreeGrafter"/>
</dbReference>
<protein>
    <recommendedName>
        <fullName evidence="3">VPS9 domain-containing protein</fullName>
    </recommendedName>
</protein>
<evidence type="ECO:0000313" key="5">
    <source>
        <dbReference type="Proteomes" id="UP000007797"/>
    </source>
</evidence>
<dbReference type="SMART" id="SM00167">
    <property type="entry name" value="VPS9"/>
    <property type="match status" value="1"/>
</dbReference>
<dbReference type="OMA" id="VCIPQTA"/>
<feature type="region of interest" description="Disordered" evidence="2">
    <location>
        <begin position="469"/>
        <end position="555"/>
    </location>
</feature>
<feature type="compositionally biased region" description="Low complexity" evidence="2">
    <location>
        <begin position="470"/>
        <end position="501"/>
    </location>
</feature>
<dbReference type="InterPro" id="IPR003123">
    <property type="entry name" value="VPS9"/>
</dbReference>
<reference evidence="5" key="1">
    <citation type="journal article" date="2011" name="Genome Res.">
        <title>Phylogeny-wide analysis of social amoeba genomes highlights ancient origins for complex intercellular communication.</title>
        <authorList>
            <person name="Heidel A.J."/>
            <person name="Lawal H.M."/>
            <person name="Felder M."/>
            <person name="Schilde C."/>
            <person name="Helps N.R."/>
            <person name="Tunggal B."/>
            <person name="Rivero F."/>
            <person name="John U."/>
            <person name="Schleicher M."/>
            <person name="Eichinger L."/>
            <person name="Platzer M."/>
            <person name="Noegel A.A."/>
            <person name="Schaap P."/>
            <person name="Gloeckner G."/>
        </authorList>
    </citation>
    <scope>NUCLEOTIDE SEQUENCE [LARGE SCALE GENOMIC DNA]</scope>
    <source>
        <strain evidence="5">SH3</strain>
    </source>
</reference>
<dbReference type="GO" id="GO:0005769">
    <property type="term" value="C:early endosome"/>
    <property type="evidence" value="ECO:0007669"/>
    <property type="project" value="TreeGrafter"/>
</dbReference>
<name>F4PQ04_CACFS</name>
<keyword evidence="1" id="KW-0175">Coiled coil</keyword>
<gene>
    <name evidence="4" type="ORF">DFA_04595</name>
</gene>
<dbReference type="InterPro" id="IPR037191">
    <property type="entry name" value="VPS9_dom_sf"/>
</dbReference>
<accession>F4PQ04</accession>
<dbReference type="EMBL" id="GL883009">
    <property type="protein sequence ID" value="EGG22467.1"/>
    <property type="molecule type" value="Genomic_DNA"/>
</dbReference>
<dbReference type="GO" id="GO:0030133">
    <property type="term" value="C:transport vesicle"/>
    <property type="evidence" value="ECO:0007669"/>
    <property type="project" value="TreeGrafter"/>
</dbReference>
<dbReference type="GO" id="GO:0005085">
    <property type="term" value="F:guanyl-nucleotide exchange factor activity"/>
    <property type="evidence" value="ECO:0007669"/>
    <property type="project" value="TreeGrafter"/>
</dbReference>
<keyword evidence="5" id="KW-1185">Reference proteome</keyword>
<dbReference type="Gene3D" id="1.20.1050.80">
    <property type="entry name" value="VPS9 domain"/>
    <property type="match status" value="1"/>
</dbReference>
<dbReference type="GO" id="GO:0097422">
    <property type="term" value="C:tubular endosome"/>
    <property type="evidence" value="ECO:0007669"/>
    <property type="project" value="TreeGrafter"/>
</dbReference>
<feature type="region of interest" description="Disordered" evidence="2">
    <location>
        <begin position="407"/>
        <end position="428"/>
    </location>
</feature>
<dbReference type="Pfam" id="PF02204">
    <property type="entry name" value="VPS9"/>
    <property type="match status" value="1"/>
</dbReference>
<dbReference type="RefSeq" id="XP_004360318.1">
    <property type="nucleotide sequence ID" value="XM_004360261.1"/>
</dbReference>
<feature type="compositionally biased region" description="Polar residues" evidence="2">
    <location>
        <begin position="502"/>
        <end position="511"/>
    </location>
</feature>
<organism evidence="4 5">
    <name type="scientific">Cavenderia fasciculata</name>
    <name type="common">Slime mold</name>
    <name type="synonym">Dictyostelium fasciculatum</name>
    <dbReference type="NCBI Taxonomy" id="261658"/>
    <lineage>
        <taxon>Eukaryota</taxon>
        <taxon>Amoebozoa</taxon>
        <taxon>Evosea</taxon>
        <taxon>Eumycetozoa</taxon>
        <taxon>Dictyostelia</taxon>
        <taxon>Acytosteliales</taxon>
        <taxon>Cavenderiaceae</taxon>
        <taxon>Cavenderia</taxon>
    </lineage>
</organism>
<dbReference type="GO" id="GO:0045022">
    <property type="term" value="P:early endosome to late endosome transport"/>
    <property type="evidence" value="ECO:0007669"/>
    <property type="project" value="TreeGrafter"/>
</dbReference>
<evidence type="ECO:0000256" key="2">
    <source>
        <dbReference type="SAM" id="MobiDB-lite"/>
    </source>
</evidence>
<feature type="compositionally biased region" description="Low complexity" evidence="2">
    <location>
        <begin position="407"/>
        <end position="423"/>
    </location>
</feature>
<feature type="domain" description="VPS9" evidence="3">
    <location>
        <begin position="249"/>
        <end position="394"/>
    </location>
</feature>
<dbReference type="GO" id="GO:0005886">
    <property type="term" value="C:plasma membrane"/>
    <property type="evidence" value="ECO:0007669"/>
    <property type="project" value="TreeGrafter"/>
</dbReference>
<dbReference type="PROSITE" id="PS51205">
    <property type="entry name" value="VPS9"/>
    <property type="match status" value="1"/>
</dbReference>
<sequence length="555" mass="63174">MDSEDLYNNVFLKTLKLKYPKTFQVIESSCYMLCIPHSLSLYGMNITQHVLESHILIGSKFYQDEYETYNRNATYTIENSLIIDKADPSKKIKILFDEICYNKDFKPYRFFCIEYPLVGGTGIKPSISMDGEDFGLISRPQKPTFDHSKTFLLSPSTPCNRIIINKLDDDLGRVQNEIGVLTRTNESQLLEQLKRLHEKYLDDLVCANVEYKELRSNERQMNNLSMHLESYIFGKIGKYVYNGLKDIHREKNNFYYEKMLMLSDLSLEDMGVNGAFSVHMTKALEAMFHFQHQDLTPIDKLLTVIQASSEIETSIKASSLLQLSDQTLAITGDEAFPLISFLLIQTHPRNLESDLQYCINYILSKISSTSLEYNLINLQASLEHIKQLIEANQNKLDQQAAKKVQDEQTLLEQQTSSSSSQQSIKKPPFNLPTYLSSNSLLSSYTSNNNNGSGNLSSFYSPSTSTIIPDSASFENHSNNNNINNNNNTKSPLSPNNNNNSSYQPTINRYLTNNNSSFSPQPPPVSKYNASNPFPYQKYTKPPSVISLDDDEGDPW</sequence>
<feature type="coiled-coil region" evidence="1">
    <location>
        <begin position="375"/>
        <end position="402"/>
    </location>
</feature>
<evidence type="ECO:0000259" key="3">
    <source>
        <dbReference type="PROSITE" id="PS51205"/>
    </source>
</evidence>
<dbReference type="KEGG" id="dfa:DFA_04595"/>
<dbReference type="PANTHER" id="PTHR24170:SF1">
    <property type="entry name" value="DOMAIN PROTEIN, PUTATIVE (AFU_ORTHOLOGUE AFUA_1G09870)-RELATED"/>
    <property type="match status" value="1"/>
</dbReference>
<dbReference type="SUPFAM" id="SSF109993">
    <property type="entry name" value="VPS9 domain"/>
    <property type="match status" value="1"/>
</dbReference>
<evidence type="ECO:0000313" key="4">
    <source>
        <dbReference type="EMBL" id="EGG22467.1"/>
    </source>
</evidence>
<dbReference type="InterPro" id="IPR051248">
    <property type="entry name" value="UPF0507/Ank_repeat_27"/>
</dbReference>
<dbReference type="GO" id="GO:0005770">
    <property type="term" value="C:late endosome"/>
    <property type="evidence" value="ECO:0007669"/>
    <property type="project" value="TreeGrafter"/>
</dbReference>
<dbReference type="PANTHER" id="PTHR24170">
    <property type="entry name" value="ANKYRIN REPEAT DOMAIN-CONTAINING PROTEIN 27"/>
    <property type="match status" value="1"/>
</dbReference>
<evidence type="ECO:0000256" key="1">
    <source>
        <dbReference type="SAM" id="Coils"/>
    </source>
</evidence>
<dbReference type="AlphaFoldDB" id="F4PQ04"/>
<dbReference type="STRING" id="1054147.F4PQ04"/>
<proteinExistence type="predicted"/>
<dbReference type="Proteomes" id="UP000007797">
    <property type="component" value="Unassembled WGS sequence"/>
</dbReference>
<dbReference type="OrthoDB" id="411646at2759"/>